<dbReference type="EMBL" id="CH891615">
    <property type="protein sequence ID" value="KRK05146.1"/>
    <property type="molecule type" value="Genomic_DNA"/>
</dbReference>
<dbReference type="Proteomes" id="UP000002282">
    <property type="component" value="Unassembled WGS sequence"/>
</dbReference>
<evidence type="ECO:0000313" key="3">
    <source>
        <dbReference type="Proteomes" id="UP000002282"/>
    </source>
</evidence>
<sequence>MFSRFRRKTNLWQDHDEPRLQELDRAQERADKASAELRRTQAELRVTQGETEKRFVSKPLPSNQSIKQVFSNATNRN</sequence>
<accession>A0A0R1EDD7</accession>
<feature type="coiled-coil region" evidence="1">
    <location>
        <begin position="20"/>
        <end position="50"/>
    </location>
</feature>
<dbReference type="AlphaFoldDB" id="A0A0R1EDD7"/>
<evidence type="ECO:0000313" key="2">
    <source>
        <dbReference type="EMBL" id="KRK05146.1"/>
    </source>
</evidence>
<name>A0A0R1EDD7_DROYA</name>
<reference evidence="2 3" key="2">
    <citation type="journal article" date="2007" name="PLoS Biol.">
        <title>Principles of genome evolution in the Drosophila melanogaster species group.</title>
        <authorList>
            <person name="Ranz J.M."/>
            <person name="Maurin D."/>
            <person name="Chan Y.S."/>
            <person name="von Grotthuss M."/>
            <person name="Hillier L.W."/>
            <person name="Roote J."/>
            <person name="Ashburner M."/>
            <person name="Bergman C.M."/>
        </authorList>
    </citation>
    <scope>NUCLEOTIDE SEQUENCE [LARGE SCALE GENOMIC DNA]</scope>
    <source>
        <strain evidence="3">Tai18E2 / Tucson 14021-0261.01</strain>
    </source>
</reference>
<proteinExistence type="predicted"/>
<gene>
    <name evidence="2" type="primary">Dyak\GE28044</name>
    <name evidence="2" type="synonym">GE28044</name>
    <name evidence="2" type="ORF">Dyak_GE28044</name>
</gene>
<keyword evidence="1" id="KW-0175">Coiled coil</keyword>
<protein>
    <submittedName>
        <fullName evidence="2">Uncharacterized protein</fullName>
    </submittedName>
</protein>
<reference evidence="2 3" key="1">
    <citation type="journal article" date="2007" name="Nature">
        <title>Evolution of genes and genomes on the Drosophila phylogeny.</title>
        <authorList>
            <consortium name="Drosophila 12 Genomes Consortium"/>
            <person name="Clark A.G."/>
            <person name="Eisen M.B."/>
            <person name="Smith D.R."/>
            <person name="Bergman C.M."/>
            <person name="Oliver B."/>
            <person name="Markow T.A."/>
            <person name="Kaufman T.C."/>
            <person name="Kellis M."/>
            <person name="Gelbart W."/>
            <person name="Iyer V.N."/>
            <person name="Pollard D.A."/>
            <person name="Sackton T.B."/>
            <person name="Larracuente A.M."/>
            <person name="Singh N.D."/>
            <person name="Abad J.P."/>
            <person name="Abt D.N."/>
            <person name="Adryan B."/>
            <person name="Aguade M."/>
            <person name="Akashi H."/>
            <person name="Anderson W.W."/>
            <person name="Aquadro C.F."/>
            <person name="Ardell D.H."/>
            <person name="Arguello R."/>
            <person name="Artieri C.G."/>
            <person name="Barbash D.A."/>
            <person name="Barker D."/>
            <person name="Barsanti P."/>
            <person name="Batterham P."/>
            <person name="Batzoglou S."/>
            <person name="Begun D."/>
            <person name="Bhutkar A."/>
            <person name="Blanco E."/>
            <person name="Bosak S.A."/>
            <person name="Bradley R.K."/>
            <person name="Brand A.D."/>
            <person name="Brent M.R."/>
            <person name="Brooks A.N."/>
            <person name="Brown R.H."/>
            <person name="Butlin R.K."/>
            <person name="Caggese C."/>
            <person name="Calvi B.R."/>
            <person name="Bernardo de Carvalho A."/>
            <person name="Caspi A."/>
            <person name="Castrezana S."/>
            <person name="Celniker S.E."/>
            <person name="Chang J.L."/>
            <person name="Chapple C."/>
            <person name="Chatterji S."/>
            <person name="Chinwalla A."/>
            <person name="Civetta A."/>
            <person name="Clifton S.W."/>
            <person name="Comeron J.M."/>
            <person name="Costello J.C."/>
            <person name="Coyne J.A."/>
            <person name="Daub J."/>
            <person name="David R.G."/>
            <person name="Delcher A.L."/>
            <person name="Delehaunty K."/>
            <person name="Do C.B."/>
            <person name="Ebling H."/>
            <person name="Edwards K."/>
            <person name="Eickbush T."/>
            <person name="Evans J.D."/>
            <person name="Filipski A."/>
            <person name="Findeiss S."/>
            <person name="Freyhult E."/>
            <person name="Fulton L."/>
            <person name="Fulton R."/>
            <person name="Garcia A.C."/>
            <person name="Gardiner A."/>
            <person name="Garfield D.A."/>
            <person name="Garvin B.E."/>
            <person name="Gibson G."/>
            <person name="Gilbert D."/>
            <person name="Gnerre S."/>
            <person name="Godfrey J."/>
            <person name="Good R."/>
            <person name="Gotea V."/>
            <person name="Gravely B."/>
            <person name="Greenberg A.J."/>
            <person name="Griffiths-Jones S."/>
            <person name="Gross S."/>
            <person name="Guigo R."/>
            <person name="Gustafson E.A."/>
            <person name="Haerty W."/>
            <person name="Hahn M.W."/>
            <person name="Halligan D.L."/>
            <person name="Halpern A.L."/>
            <person name="Halter G.M."/>
            <person name="Han M.V."/>
            <person name="Heger A."/>
            <person name="Hillier L."/>
            <person name="Hinrichs A.S."/>
            <person name="Holmes I."/>
            <person name="Hoskins R.A."/>
            <person name="Hubisz M.J."/>
            <person name="Hultmark D."/>
            <person name="Huntley M.A."/>
            <person name="Jaffe D.B."/>
            <person name="Jagadeeshan S."/>
            <person name="Jeck W.R."/>
            <person name="Johnson J."/>
            <person name="Jones C.D."/>
            <person name="Jordan W.C."/>
            <person name="Karpen G.H."/>
            <person name="Kataoka E."/>
            <person name="Keightley P.D."/>
            <person name="Kheradpour P."/>
            <person name="Kirkness E.F."/>
            <person name="Koerich L.B."/>
            <person name="Kristiansen K."/>
            <person name="Kudrna D."/>
            <person name="Kulathinal R.J."/>
            <person name="Kumar S."/>
            <person name="Kwok R."/>
            <person name="Lander E."/>
            <person name="Langley C.H."/>
            <person name="Lapoint R."/>
            <person name="Lazzaro B.P."/>
            <person name="Lee S.J."/>
            <person name="Levesque L."/>
            <person name="Li R."/>
            <person name="Lin C.F."/>
            <person name="Lin M.F."/>
            <person name="Lindblad-Toh K."/>
            <person name="Llopart A."/>
            <person name="Long M."/>
            <person name="Low L."/>
            <person name="Lozovsky E."/>
            <person name="Lu J."/>
            <person name="Luo M."/>
            <person name="Machado C.A."/>
            <person name="Makalowski W."/>
            <person name="Marzo M."/>
            <person name="Matsuda M."/>
            <person name="Matzkin L."/>
            <person name="McAllister B."/>
            <person name="McBride C.S."/>
            <person name="McKernan B."/>
            <person name="McKernan K."/>
            <person name="Mendez-Lago M."/>
            <person name="Minx P."/>
            <person name="Mollenhauer M.U."/>
            <person name="Montooth K."/>
            <person name="Mount S.M."/>
            <person name="Mu X."/>
            <person name="Myers E."/>
            <person name="Negre B."/>
            <person name="Newfeld S."/>
            <person name="Nielsen R."/>
            <person name="Noor M.A."/>
            <person name="O'Grady P."/>
            <person name="Pachter L."/>
            <person name="Papaceit M."/>
            <person name="Parisi M.J."/>
            <person name="Parisi M."/>
            <person name="Parts L."/>
            <person name="Pedersen J.S."/>
            <person name="Pesole G."/>
            <person name="Phillippy A.M."/>
            <person name="Ponting C.P."/>
            <person name="Pop M."/>
            <person name="Porcelli D."/>
            <person name="Powell J.R."/>
            <person name="Prohaska S."/>
            <person name="Pruitt K."/>
            <person name="Puig M."/>
            <person name="Quesneville H."/>
            <person name="Ram K.R."/>
            <person name="Rand D."/>
            <person name="Rasmussen M.D."/>
            <person name="Reed L.K."/>
            <person name="Reenan R."/>
            <person name="Reily A."/>
            <person name="Remington K.A."/>
            <person name="Rieger T.T."/>
            <person name="Ritchie M.G."/>
            <person name="Robin C."/>
            <person name="Rogers Y.H."/>
            <person name="Rohde C."/>
            <person name="Rozas J."/>
            <person name="Rubenfield M.J."/>
            <person name="Ruiz A."/>
            <person name="Russo S."/>
            <person name="Salzberg S.L."/>
            <person name="Sanchez-Gracia A."/>
            <person name="Saranga D.J."/>
            <person name="Sato H."/>
            <person name="Schaeffer S.W."/>
            <person name="Schatz M.C."/>
            <person name="Schlenke T."/>
            <person name="Schwartz R."/>
            <person name="Segarra C."/>
            <person name="Singh R.S."/>
            <person name="Sirot L."/>
            <person name="Sirota M."/>
            <person name="Sisneros N.B."/>
            <person name="Smith C.D."/>
            <person name="Smith T.F."/>
            <person name="Spieth J."/>
            <person name="Stage D.E."/>
            <person name="Stark A."/>
            <person name="Stephan W."/>
            <person name="Strausberg R.L."/>
            <person name="Strempel S."/>
            <person name="Sturgill D."/>
            <person name="Sutton G."/>
            <person name="Sutton G.G."/>
            <person name="Tao W."/>
            <person name="Teichmann S."/>
            <person name="Tobari Y.N."/>
            <person name="Tomimura Y."/>
            <person name="Tsolas J.M."/>
            <person name="Valente V.L."/>
            <person name="Venter E."/>
            <person name="Venter J.C."/>
            <person name="Vicario S."/>
            <person name="Vieira F.G."/>
            <person name="Vilella A.J."/>
            <person name="Villasante A."/>
            <person name="Walenz B."/>
            <person name="Wang J."/>
            <person name="Wasserman M."/>
            <person name="Watts T."/>
            <person name="Wilson D."/>
            <person name="Wilson R.K."/>
            <person name="Wing R.A."/>
            <person name="Wolfner M.F."/>
            <person name="Wong A."/>
            <person name="Wong G.K."/>
            <person name="Wu C.I."/>
            <person name="Wu G."/>
            <person name="Yamamoto D."/>
            <person name="Yang H.P."/>
            <person name="Yang S.P."/>
            <person name="Yorke J.A."/>
            <person name="Yoshida K."/>
            <person name="Zdobnov E."/>
            <person name="Zhang P."/>
            <person name="Zhang Y."/>
            <person name="Zimin A.V."/>
            <person name="Baldwin J."/>
            <person name="Abdouelleil A."/>
            <person name="Abdulkadir J."/>
            <person name="Abebe A."/>
            <person name="Abera B."/>
            <person name="Abreu J."/>
            <person name="Acer S.C."/>
            <person name="Aftuck L."/>
            <person name="Alexander A."/>
            <person name="An P."/>
            <person name="Anderson E."/>
            <person name="Anderson S."/>
            <person name="Arachi H."/>
            <person name="Azer M."/>
            <person name="Bachantsang P."/>
            <person name="Barry A."/>
            <person name="Bayul T."/>
            <person name="Berlin A."/>
            <person name="Bessette D."/>
            <person name="Bloom T."/>
            <person name="Blye J."/>
            <person name="Boguslavskiy L."/>
            <person name="Bonnet C."/>
            <person name="Boukhgalter B."/>
            <person name="Bourzgui I."/>
            <person name="Brown A."/>
            <person name="Cahill P."/>
            <person name="Channer S."/>
            <person name="Cheshatsang Y."/>
            <person name="Chuda L."/>
            <person name="Citroen M."/>
            <person name="Collymore A."/>
            <person name="Cooke P."/>
            <person name="Costello M."/>
            <person name="D'Aco K."/>
            <person name="Daza R."/>
            <person name="De Haan G."/>
            <person name="DeGray S."/>
            <person name="DeMaso C."/>
            <person name="Dhargay N."/>
            <person name="Dooley K."/>
            <person name="Dooley E."/>
            <person name="Doricent M."/>
            <person name="Dorje P."/>
            <person name="Dorjee K."/>
            <person name="Dupes A."/>
            <person name="Elong R."/>
            <person name="Falk J."/>
            <person name="Farina A."/>
            <person name="Faro S."/>
            <person name="Ferguson D."/>
            <person name="Fisher S."/>
            <person name="Foley C.D."/>
            <person name="Franke A."/>
            <person name="Friedrich D."/>
            <person name="Gadbois L."/>
            <person name="Gearin G."/>
            <person name="Gearin C.R."/>
            <person name="Giannoukos G."/>
            <person name="Goode T."/>
            <person name="Graham J."/>
            <person name="Grandbois E."/>
            <person name="Grewal S."/>
            <person name="Gyaltsen K."/>
            <person name="Hafez N."/>
            <person name="Hagos B."/>
            <person name="Hall J."/>
            <person name="Henson C."/>
            <person name="Hollinger A."/>
            <person name="Honan T."/>
            <person name="Huard M.D."/>
            <person name="Hughes L."/>
            <person name="Hurhula B."/>
            <person name="Husby M.E."/>
            <person name="Kamat A."/>
            <person name="Kanga B."/>
            <person name="Kashin S."/>
            <person name="Khazanovich D."/>
            <person name="Kisner P."/>
            <person name="Lance K."/>
            <person name="Lara M."/>
            <person name="Lee W."/>
            <person name="Lennon N."/>
            <person name="Letendre F."/>
            <person name="LeVine R."/>
            <person name="Lipovsky A."/>
            <person name="Liu X."/>
            <person name="Liu J."/>
            <person name="Liu S."/>
            <person name="Lokyitsang T."/>
            <person name="Lokyitsang Y."/>
            <person name="Lubonja R."/>
            <person name="Lui A."/>
            <person name="MacDonald P."/>
            <person name="Magnisalis V."/>
            <person name="Maru K."/>
            <person name="Matthews C."/>
            <person name="McCusker W."/>
            <person name="McDonough S."/>
            <person name="Mehta T."/>
            <person name="Meldrim J."/>
            <person name="Meneus L."/>
            <person name="Mihai O."/>
            <person name="Mihalev A."/>
            <person name="Mihova T."/>
            <person name="Mittelman R."/>
            <person name="Mlenga V."/>
            <person name="Montmayeur A."/>
            <person name="Mulrain L."/>
            <person name="Navidi A."/>
            <person name="Naylor J."/>
            <person name="Negash T."/>
            <person name="Nguyen T."/>
            <person name="Nguyen N."/>
            <person name="Nicol R."/>
            <person name="Norbu C."/>
            <person name="Norbu N."/>
            <person name="Novod N."/>
            <person name="O'Neill B."/>
            <person name="Osman S."/>
            <person name="Markiewicz E."/>
            <person name="Oyono O.L."/>
            <person name="Patti C."/>
            <person name="Phunkhang P."/>
            <person name="Pierre F."/>
            <person name="Priest M."/>
            <person name="Raghuraman S."/>
            <person name="Rege F."/>
            <person name="Reyes R."/>
            <person name="Rise C."/>
            <person name="Rogov P."/>
            <person name="Ross K."/>
            <person name="Ryan E."/>
            <person name="Settipalli S."/>
            <person name="Shea T."/>
            <person name="Sherpa N."/>
            <person name="Shi L."/>
            <person name="Shih D."/>
            <person name="Sparrow T."/>
            <person name="Spaulding J."/>
            <person name="Stalker J."/>
            <person name="Stange-Thomann N."/>
            <person name="Stavropoulos S."/>
            <person name="Stone C."/>
            <person name="Strader C."/>
            <person name="Tesfaye S."/>
            <person name="Thomson T."/>
            <person name="Thoulutsang Y."/>
            <person name="Thoulutsang D."/>
            <person name="Topham K."/>
            <person name="Topping I."/>
            <person name="Tsamla T."/>
            <person name="Vassiliev H."/>
            <person name="Vo A."/>
            <person name="Wangchuk T."/>
            <person name="Wangdi T."/>
            <person name="Weiand M."/>
            <person name="Wilkinson J."/>
            <person name="Wilson A."/>
            <person name="Yadav S."/>
            <person name="Young G."/>
            <person name="Yu Q."/>
            <person name="Zembek L."/>
            <person name="Zhong D."/>
            <person name="Zimmer A."/>
            <person name="Zwirko Z."/>
            <person name="Jaffe D.B."/>
            <person name="Alvarez P."/>
            <person name="Brockman W."/>
            <person name="Butler J."/>
            <person name="Chin C."/>
            <person name="Gnerre S."/>
            <person name="Grabherr M."/>
            <person name="Kleber M."/>
            <person name="Mauceli E."/>
            <person name="MacCallum I."/>
        </authorList>
    </citation>
    <scope>NUCLEOTIDE SEQUENCE [LARGE SCALE GENOMIC DNA]</scope>
    <source>
        <strain evidence="3">Tai18E2 / Tucson 14021-0261.01</strain>
    </source>
</reference>
<organism evidence="2 3">
    <name type="scientific">Drosophila yakuba</name>
    <name type="common">Fruit fly</name>
    <dbReference type="NCBI Taxonomy" id="7245"/>
    <lineage>
        <taxon>Eukaryota</taxon>
        <taxon>Metazoa</taxon>
        <taxon>Ecdysozoa</taxon>
        <taxon>Arthropoda</taxon>
        <taxon>Hexapoda</taxon>
        <taxon>Insecta</taxon>
        <taxon>Pterygota</taxon>
        <taxon>Neoptera</taxon>
        <taxon>Endopterygota</taxon>
        <taxon>Diptera</taxon>
        <taxon>Brachycera</taxon>
        <taxon>Muscomorpha</taxon>
        <taxon>Ephydroidea</taxon>
        <taxon>Drosophilidae</taxon>
        <taxon>Drosophila</taxon>
        <taxon>Sophophora</taxon>
    </lineage>
</organism>
<keyword evidence="3" id="KW-1185">Reference proteome</keyword>
<dbReference type="KEGG" id="dya:Dyak_GE28044"/>
<evidence type="ECO:0000256" key="1">
    <source>
        <dbReference type="SAM" id="Coils"/>
    </source>
</evidence>